<feature type="domain" description="Ubiquitin-like" evidence="1">
    <location>
        <begin position="429"/>
        <end position="492"/>
    </location>
</feature>
<organism evidence="2">
    <name type="scientific">Noctiluca scintillans</name>
    <name type="common">Sea sparkle</name>
    <name type="synonym">Red tide dinoflagellate</name>
    <dbReference type="NCBI Taxonomy" id="2966"/>
    <lineage>
        <taxon>Eukaryota</taxon>
        <taxon>Sar</taxon>
        <taxon>Alveolata</taxon>
        <taxon>Dinophyceae</taxon>
        <taxon>Noctilucales</taxon>
        <taxon>Noctilucaceae</taxon>
        <taxon>Noctiluca</taxon>
    </lineage>
</organism>
<dbReference type="Gene3D" id="3.10.20.90">
    <property type="entry name" value="Phosphatidylinositol 3-kinase Catalytic Subunit, Chain A, domain 1"/>
    <property type="match status" value="1"/>
</dbReference>
<gene>
    <name evidence="2" type="ORF">NSCI0253_LOCUS22979</name>
</gene>
<proteinExistence type="predicted"/>
<evidence type="ECO:0000259" key="1">
    <source>
        <dbReference type="PROSITE" id="PS50053"/>
    </source>
</evidence>
<dbReference type="InterPro" id="IPR029071">
    <property type="entry name" value="Ubiquitin-like_domsf"/>
</dbReference>
<evidence type="ECO:0000313" key="2">
    <source>
        <dbReference type="EMBL" id="CAD8848629.1"/>
    </source>
</evidence>
<protein>
    <recommendedName>
        <fullName evidence="1">Ubiquitin-like domain-containing protein</fullName>
    </recommendedName>
</protein>
<sequence length="547" mass="60027">MAQAILPQVACRTGNRDHTWFVHCVVGGEAAGSLSAFRTAIGLQAMLSLDGTHWERAFSLGGSASLTLFARLPAVARPLRKLFLPGTPERTRCLEALVAPPWTDAQLAEVSKASSVGPANGIKQEELQARCSGLTRQRQLIDVAIFAFKARDVEALKLCMFAGLDVNRPLGAGGHWPITLCMKIDWPEGLLFLLGLPRVKLPFPTPIANPPVTRLDEMGTVVGHWQDHSKTIAFGSSKVGVDIEGFNPLYTGAFHHSYNSCTALLRFLSDSATRVHVAPPQSEDEQVVLEQVAVEAADGCHFWPGLSYLEASMTARFASHQELILPKYTNVGNTSGHGAGYVKWQRRYPTSFLVGPTKMPSQMWTLLDSELRRPDLDVQIVRLLLRHHDKSEWWKVVLNFFRVVEMKERAAKLLTQPVSTLSAAKDGDLDLTIAKLTGEVALRANFAPYMSVQQVKREIHAATTISEGRQMLLLGGVVLEDTPLLCELGLPERGAELQIAICDEDFVLEEQLKELHDAVGWFGVSSSREGLILLADLRSLLHSVGGP</sequence>
<dbReference type="AlphaFoldDB" id="A0A7S1ABE8"/>
<dbReference type="EMBL" id="HBFQ01032666">
    <property type="protein sequence ID" value="CAD8848629.1"/>
    <property type="molecule type" value="Transcribed_RNA"/>
</dbReference>
<dbReference type="CDD" id="cd17039">
    <property type="entry name" value="Ubl_ubiquitin_like"/>
    <property type="match status" value="1"/>
</dbReference>
<name>A0A7S1ABE8_NOCSC</name>
<dbReference type="SUPFAM" id="SSF54236">
    <property type="entry name" value="Ubiquitin-like"/>
    <property type="match status" value="1"/>
</dbReference>
<dbReference type="PROSITE" id="PS50053">
    <property type="entry name" value="UBIQUITIN_2"/>
    <property type="match status" value="1"/>
</dbReference>
<reference evidence="2" key="1">
    <citation type="submission" date="2021-01" db="EMBL/GenBank/DDBJ databases">
        <authorList>
            <person name="Corre E."/>
            <person name="Pelletier E."/>
            <person name="Niang G."/>
            <person name="Scheremetjew M."/>
            <person name="Finn R."/>
            <person name="Kale V."/>
            <person name="Holt S."/>
            <person name="Cochrane G."/>
            <person name="Meng A."/>
            <person name="Brown T."/>
            <person name="Cohen L."/>
        </authorList>
    </citation>
    <scope>NUCLEOTIDE SEQUENCE</scope>
</reference>
<accession>A0A7S1ABE8</accession>
<dbReference type="InterPro" id="IPR000626">
    <property type="entry name" value="Ubiquitin-like_dom"/>
</dbReference>